<dbReference type="PROSITE" id="PS50013">
    <property type="entry name" value="CHROMO_2"/>
    <property type="match status" value="1"/>
</dbReference>
<dbReference type="Proteomes" id="UP000266673">
    <property type="component" value="Unassembled WGS sequence"/>
</dbReference>
<dbReference type="Pfam" id="PF00385">
    <property type="entry name" value="Chromo"/>
    <property type="match status" value="1"/>
</dbReference>
<dbReference type="InterPro" id="IPR051219">
    <property type="entry name" value="Heterochromatin_chromo-domain"/>
</dbReference>
<sequence>MTRNKSEEEMVDELGNQFLNYDEEESGATGVESSTTNNVDKDTSLATADKADQKVGVEKDQTQEQPEEPSGQEPANGDSKKEGDKDEDDDKEEEEIYEVEQVLQHKEKRGVKYYLIKWKGFGEDECTWEAETNVYADDLVEEYWTKKKEEEEEAASTSKSKGRKRASQSTALITKQDAKRQRSSKKSKSPRTKMEEDEFDEDWENQVVAVETVTRDDKTGELLVYLKWKNGETSRHPAKDANARCPQKMIKFYEQRLTFAPPANHNKT</sequence>
<feature type="compositionally biased region" description="Acidic residues" evidence="3">
    <location>
        <begin position="85"/>
        <end position="98"/>
    </location>
</feature>
<dbReference type="SMART" id="SM00298">
    <property type="entry name" value="CHROMO"/>
    <property type="match status" value="1"/>
</dbReference>
<dbReference type="EMBL" id="QKWP01001796">
    <property type="protein sequence ID" value="RIB06540.1"/>
    <property type="molecule type" value="Genomic_DNA"/>
</dbReference>
<protein>
    <submittedName>
        <fullName evidence="5">Chromo shadow domain-containing protein</fullName>
    </submittedName>
</protein>
<dbReference type="SUPFAM" id="SSF54160">
    <property type="entry name" value="Chromo domain-like"/>
    <property type="match status" value="2"/>
</dbReference>
<accession>A0A397U8G0</accession>
<feature type="domain" description="Chromo" evidence="4">
    <location>
        <begin position="97"/>
        <end position="155"/>
    </location>
</feature>
<feature type="region of interest" description="Disordered" evidence="3">
    <location>
        <begin position="1"/>
        <end position="102"/>
    </location>
</feature>
<evidence type="ECO:0000313" key="6">
    <source>
        <dbReference type="Proteomes" id="UP000266673"/>
    </source>
</evidence>
<comment type="caution">
    <text evidence="5">The sequence shown here is derived from an EMBL/GenBank/DDBJ whole genome shotgun (WGS) entry which is preliminary data.</text>
</comment>
<dbReference type="Pfam" id="PF01393">
    <property type="entry name" value="Chromo_shadow"/>
    <property type="match status" value="1"/>
</dbReference>
<evidence type="ECO:0000256" key="1">
    <source>
        <dbReference type="ARBA" id="ARBA00004123"/>
    </source>
</evidence>
<dbReference type="InterPro" id="IPR000953">
    <property type="entry name" value="Chromo/chromo_shadow_dom"/>
</dbReference>
<dbReference type="STRING" id="44941.A0A397U8G0"/>
<name>A0A397U8G0_9GLOM</name>
<reference evidence="5 6" key="1">
    <citation type="submission" date="2018-06" db="EMBL/GenBank/DDBJ databases">
        <title>Comparative genomics reveals the genomic features of Rhizophagus irregularis, R. cerebriforme, R. diaphanum and Gigaspora rosea, and their symbiotic lifestyle signature.</title>
        <authorList>
            <person name="Morin E."/>
            <person name="San Clemente H."/>
            <person name="Chen E.C.H."/>
            <person name="De La Providencia I."/>
            <person name="Hainaut M."/>
            <person name="Kuo A."/>
            <person name="Kohler A."/>
            <person name="Murat C."/>
            <person name="Tang N."/>
            <person name="Roy S."/>
            <person name="Loubradou J."/>
            <person name="Henrissat B."/>
            <person name="Grigoriev I.V."/>
            <person name="Corradi N."/>
            <person name="Roux C."/>
            <person name="Martin F.M."/>
        </authorList>
    </citation>
    <scope>NUCLEOTIDE SEQUENCE [LARGE SCALE GENOMIC DNA]</scope>
    <source>
        <strain evidence="5 6">DAOM 194757</strain>
    </source>
</reference>
<dbReference type="InterPro" id="IPR016197">
    <property type="entry name" value="Chromo-like_dom_sf"/>
</dbReference>
<organism evidence="5 6">
    <name type="scientific">Gigaspora rosea</name>
    <dbReference type="NCBI Taxonomy" id="44941"/>
    <lineage>
        <taxon>Eukaryota</taxon>
        <taxon>Fungi</taxon>
        <taxon>Fungi incertae sedis</taxon>
        <taxon>Mucoromycota</taxon>
        <taxon>Glomeromycotina</taxon>
        <taxon>Glomeromycetes</taxon>
        <taxon>Diversisporales</taxon>
        <taxon>Gigasporaceae</taxon>
        <taxon>Gigaspora</taxon>
    </lineage>
</organism>
<dbReference type="InterPro" id="IPR008251">
    <property type="entry name" value="Chromo_shadow_dom"/>
</dbReference>
<dbReference type="SMART" id="SM00300">
    <property type="entry name" value="ChSh"/>
    <property type="match status" value="1"/>
</dbReference>
<feature type="compositionally biased region" description="Basic residues" evidence="3">
    <location>
        <begin position="181"/>
        <end position="191"/>
    </location>
</feature>
<evidence type="ECO:0000313" key="5">
    <source>
        <dbReference type="EMBL" id="RIB06540.1"/>
    </source>
</evidence>
<dbReference type="AlphaFoldDB" id="A0A397U8G0"/>
<comment type="subcellular location">
    <subcellularLocation>
        <location evidence="1">Nucleus</location>
    </subcellularLocation>
</comment>
<dbReference type="GO" id="GO:0005634">
    <property type="term" value="C:nucleus"/>
    <property type="evidence" value="ECO:0007669"/>
    <property type="project" value="UniProtKB-SubCell"/>
</dbReference>
<keyword evidence="6" id="KW-1185">Reference proteome</keyword>
<dbReference type="InterPro" id="IPR023780">
    <property type="entry name" value="Chromo_domain"/>
</dbReference>
<proteinExistence type="predicted"/>
<dbReference type="OrthoDB" id="433924at2759"/>
<feature type="compositionally biased region" description="Basic and acidic residues" evidence="3">
    <location>
        <begin position="39"/>
        <end position="62"/>
    </location>
</feature>
<dbReference type="Gene3D" id="2.40.50.40">
    <property type="match status" value="2"/>
</dbReference>
<evidence type="ECO:0000256" key="2">
    <source>
        <dbReference type="ARBA" id="ARBA00023242"/>
    </source>
</evidence>
<keyword evidence="2" id="KW-0539">Nucleus</keyword>
<feature type="region of interest" description="Disordered" evidence="3">
    <location>
        <begin position="148"/>
        <end position="201"/>
    </location>
</feature>
<evidence type="ECO:0000259" key="4">
    <source>
        <dbReference type="PROSITE" id="PS50013"/>
    </source>
</evidence>
<dbReference type="PANTHER" id="PTHR22812">
    <property type="entry name" value="CHROMOBOX PROTEIN"/>
    <property type="match status" value="1"/>
</dbReference>
<gene>
    <name evidence="5" type="ORF">C2G38_2046708</name>
</gene>
<dbReference type="CDD" id="cd00024">
    <property type="entry name" value="CD_CSD"/>
    <property type="match status" value="1"/>
</dbReference>
<evidence type="ECO:0000256" key="3">
    <source>
        <dbReference type="SAM" id="MobiDB-lite"/>
    </source>
</evidence>